<feature type="compositionally biased region" description="Basic and acidic residues" evidence="1">
    <location>
        <begin position="1"/>
        <end position="18"/>
    </location>
</feature>
<dbReference type="Gramene" id="OPUNC12G14750.1">
    <property type="protein sequence ID" value="OPUNC12G14750.1"/>
    <property type="gene ID" value="OPUNC12G14750"/>
</dbReference>
<feature type="region of interest" description="Disordered" evidence="1">
    <location>
        <begin position="1"/>
        <end position="20"/>
    </location>
</feature>
<dbReference type="Proteomes" id="UP000026962">
    <property type="component" value="Chromosome 12"/>
</dbReference>
<evidence type="ECO:0000313" key="3">
    <source>
        <dbReference type="Proteomes" id="UP000026962"/>
    </source>
</evidence>
<dbReference type="EnsemblPlants" id="OPUNC12G14750.1">
    <property type="protein sequence ID" value="OPUNC12G14750.1"/>
    <property type="gene ID" value="OPUNC12G14750"/>
</dbReference>
<organism evidence="2">
    <name type="scientific">Oryza punctata</name>
    <name type="common">Red rice</name>
    <dbReference type="NCBI Taxonomy" id="4537"/>
    <lineage>
        <taxon>Eukaryota</taxon>
        <taxon>Viridiplantae</taxon>
        <taxon>Streptophyta</taxon>
        <taxon>Embryophyta</taxon>
        <taxon>Tracheophyta</taxon>
        <taxon>Spermatophyta</taxon>
        <taxon>Magnoliopsida</taxon>
        <taxon>Liliopsida</taxon>
        <taxon>Poales</taxon>
        <taxon>Poaceae</taxon>
        <taxon>BOP clade</taxon>
        <taxon>Oryzoideae</taxon>
        <taxon>Oryzeae</taxon>
        <taxon>Oryzinae</taxon>
        <taxon>Oryza</taxon>
    </lineage>
</organism>
<dbReference type="AlphaFoldDB" id="A0A0E0MNS1"/>
<name>A0A0E0MNS1_ORYPU</name>
<proteinExistence type="predicted"/>
<evidence type="ECO:0000256" key="1">
    <source>
        <dbReference type="SAM" id="MobiDB-lite"/>
    </source>
</evidence>
<accession>A0A0E0MNS1</accession>
<protein>
    <submittedName>
        <fullName evidence="2">Uncharacterized protein</fullName>
    </submittedName>
</protein>
<sequence length="65" mass="7497">MAGGWREEMGRERRREGEGADWWAVGPRVGMGVGWKEDILGTKDEREYCASKSKLRQWRPPPPPL</sequence>
<evidence type="ECO:0000313" key="2">
    <source>
        <dbReference type="EnsemblPlants" id="OPUNC12G14750.1"/>
    </source>
</evidence>
<reference evidence="2" key="1">
    <citation type="submission" date="2015-04" db="UniProtKB">
        <authorList>
            <consortium name="EnsemblPlants"/>
        </authorList>
    </citation>
    <scope>IDENTIFICATION</scope>
</reference>
<keyword evidence="3" id="KW-1185">Reference proteome</keyword>
<dbReference type="HOGENOM" id="CLU_2853684_0_0_1"/>
<reference evidence="2" key="2">
    <citation type="submission" date="2018-05" db="EMBL/GenBank/DDBJ databases">
        <title>OpunRS2 (Oryza punctata Reference Sequence Version 2).</title>
        <authorList>
            <person name="Zhang J."/>
            <person name="Kudrna D."/>
            <person name="Lee S."/>
            <person name="Talag J."/>
            <person name="Welchert J."/>
            <person name="Wing R.A."/>
        </authorList>
    </citation>
    <scope>NUCLEOTIDE SEQUENCE [LARGE SCALE GENOMIC DNA]</scope>
</reference>